<dbReference type="UniPathway" id="UPA00619">
    <property type="reaction ID" value="UER00676"/>
</dbReference>
<feature type="binding site" evidence="7">
    <location>
        <position position="128"/>
    </location>
    <ligand>
        <name>Zn(2+)</name>
        <dbReference type="ChEBI" id="CHEBI:29105"/>
        <label>2</label>
    </ligand>
</feature>
<dbReference type="AlphaFoldDB" id="A0A091B829"/>
<dbReference type="PROSITE" id="PS00743">
    <property type="entry name" value="BETA_LACTAMASE_B_1"/>
    <property type="match status" value="1"/>
</dbReference>
<dbReference type="SUPFAM" id="SSF56281">
    <property type="entry name" value="Metallo-hydrolase/oxidoreductase"/>
    <property type="match status" value="1"/>
</dbReference>
<dbReference type="HAMAP" id="MF_01374">
    <property type="entry name" value="Glyoxalase_2"/>
    <property type="match status" value="1"/>
</dbReference>
<dbReference type="GO" id="GO:0008270">
    <property type="term" value="F:zinc ion binding"/>
    <property type="evidence" value="ECO:0007669"/>
    <property type="project" value="InterPro"/>
</dbReference>
<dbReference type="InterPro" id="IPR017782">
    <property type="entry name" value="Hydroxyacylglutathione_Hdrlase"/>
</dbReference>
<protein>
    <recommendedName>
        <fullName evidence="7">Hydroxyacylglutathione hydrolase</fullName>
        <ecNumber evidence="7">3.1.2.6</ecNumber>
    </recommendedName>
    <alternativeName>
        <fullName evidence="7">Glyoxalase II</fullName>
        <shortName evidence="7">Glx II</shortName>
    </alternativeName>
</protein>
<dbReference type="InterPro" id="IPR001018">
    <property type="entry name" value="Beta-lactamase_class-B_CS"/>
</dbReference>
<feature type="binding site" evidence="7">
    <location>
        <position position="58"/>
    </location>
    <ligand>
        <name>Zn(2+)</name>
        <dbReference type="ChEBI" id="CHEBI:29105"/>
        <label>2</label>
    </ligand>
</feature>
<dbReference type="PATRIC" id="fig|1384056.3.peg.445"/>
<comment type="similarity">
    <text evidence="3 7">Belongs to the metallo-beta-lactamase superfamily. Glyoxalase II family.</text>
</comment>
<dbReference type="GO" id="GO:0017001">
    <property type="term" value="P:antibiotic catabolic process"/>
    <property type="evidence" value="ECO:0007669"/>
    <property type="project" value="InterPro"/>
</dbReference>
<dbReference type="PIRSF" id="PIRSF005457">
    <property type="entry name" value="Glx"/>
    <property type="match status" value="1"/>
</dbReference>
<keyword evidence="4 7" id="KW-0479">Metal-binding</keyword>
<keyword evidence="6 7" id="KW-0862">Zinc</keyword>
<name>A0A091B829_9GAMM</name>
<feature type="binding site" evidence="7">
    <location>
        <position position="55"/>
    </location>
    <ligand>
        <name>Zn(2+)</name>
        <dbReference type="ChEBI" id="CHEBI:29105"/>
        <label>1</label>
    </ligand>
</feature>
<evidence type="ECO:0000256" key="3">
    <source>
        <dbReference type="ARBA" id="ARBA00006759"/>
    </source>
</evidence>
<feature type="binding site" evidence="7">
    <location>
        <position position="166"/>
    </location>
    <ligand>
        <name>Zn(2+)</name>
        <dbReference type="ChEBI" id="CHEBI:29105"/>
        <label>2</label>
    </ligand>
</feature>
<feature type="binding site" evidence="7">
    <location>
        <position position="57"/>
    </location>
    <ligand>
        <name>Zn(2+)</name>
        <dbReference type="ChEBI" id="CHEBI:29105"/>
        <label>2</label>
    </ligand>
</feature>
<proteinExistence type="inferred from homology"/>
<dbReference type="GO" id="GO:0008800">
    <property type="term" value="F:beta-lactamase activity"/>
    <property type="evidence" value="ECO:0007669"/>
    <property type="project" value="InterPro"/>
</dbReference>
<dbReference type="EC" id="3.1.2.6" evidence="7"/>
<evidence type="ECO:0000256" key="7">
    <source>
        <dbReference type="HAMAP-Rule" id="MF_01374"/>
    </source>
</evidence>
<dbReference type="NCBIfam" id="TIGR03413">
    <property type="entry name" value="GSH_gloB"/>
    <property type="match status" value="1"/>
</dbReference>
<dbReference type="eggNOG" id="COG0491">
    <property type="taxonomic scope" value="Bacteria"/>
</dbReference>
<comment type="function">
    <text evidence="7">Thiolesterase that catalyzes the hydrolysis of S-D-lactoyl-glutathione to form glutathione and D-lactic acid.</text>
</comment>
<dbReference type="CDD" id="cd07723">
    <property type="entry name" value="hydroxyacylglutathione_hydrolase_MBL-fold"/>
    <property type="match status" value="1"/>
</dbReference>
<evidence type="ECO:0000313" key="9">
    <source>
        <dbReference type="EMBL" id="KFN47672.1"/>
    </source>
</evidence>
<evidence type="ECO:0000256" key="5">
    <source>
        <dbReference type="ARBA" id="ARBA00022801"/>
    </source>
</evidence>
<dbReference type="InterPro" id="IPR032282">
    <property type="entry name" value="HAGH_C"/>
</dbReference>
<comment type="caution">
    <text evidence="9">The sequence shown here is derived from an EMBL/GenBank/DDBJ whole genome shotgun (WGS) entry which is preliminary data.</text>
</comment>
<comment type="cofactor">
    <cofactor evidence="7">
        <name>Zn(2+)</name>
        <dbReference type="ChEBI" id="CHEBI:29105"/>
    </cofactor>
    <text evidence="7">Binds 2 Zn(2+) ions per subunit.</text>
</comment>
<dbReference type="InterPro" id="IPR001279">
    <property type="entry name" value="Metallo-B-lactamas"/>
</dbReference>
<evidence type="ECO:0000256" key="2">
    <source>
        <dbReference type="ARBA" id="ARBA00004963"/>
    </source>
</evidence>
<organism evidence="9 10">
    <name type="scientific">Arenimonas metalli CF5-1</name>
    <dbReference type="NCBI Taxonomy" id="1384056"/>
    <lineage>
        <taxon>Bacteria</taxon>
        <taxon>Pseudomonadati</taxon>
        <taxon>Pseudomonadota</taxon>
        <taxon>Gammaproteobacteria</taxon>
        <taxon>Lysobacterales</taxon>
        <taxon>Lysobacteraceae</taxon>
        <taxon>Arenimonas</taxon>
    </lineage>
</organism>
<evidence type="ECO:0000259" key="8">
    <source>
        <dbReference type="SMART" id="SM00849"/>
    </source>
</evidence>
<comment type="catalytic activity">
    <reaction evidence="1 7">
        <text>an S-(2-hydroxyacyl)glutathione + H2O = a 2-hydroxy carboxylate + glutathione + H(+)</text>
        <dbReference type="Rhea" id="RHEA:21864"/>
        <dbReference type="ChEBI" id="CHEBI:15377"/>
        <dbReference type="ChEBI" id="CHEBI:15378"/>
        <dbReference type="ChEBI" id="CHEBI:57925"/>
        <dbReference type="ChEBI" id="CHEBI:58896"/>
        <dbReference type="ChEBI" id="CHEBI:71261"/>
        <dbReference type="EC" id="3.1.2.6"/>
    </reaction>
</comment>
<sequence length="256" mass="27063">MLRAIALPAFQDNYIWLLGGPDGAVVVVDPGDDAPVQAAIARGLRPVALLLTHHHADHVGGAARLQAALGIPAYGPDDPRIPVEVTRVGDGDRVEVPALGAGFDVLAVPGHTRSHVAFHGAGHLFCGDTLFSLGCGRMFEGEPAQFLASLERLAALPADTAVCCGHEYTEANGRFARVAEPDNPAREAWLARVAVLRRAGQPSLPSTLAIERAGNPFLRVDQPALRARLAAHLGRPPADRVEAFAALRQWKDGFTG</sequence>
<keyword evidence="10" id="KW-1185">Reference proteome</keyword>
<dbReference type="Gene3D" id="3.60.15.10">
    <property type="entry name" value="Ribonuclease Z/Hydroxyacylglutathione hydrolase-like"/>
    <property type="match status" value="1"/>
</dbReference>
<feature type="binding site" evidence="7">
    <location>
        <position position="53"/>
    </location>
    <ligand>
        <name>Zn(2+)</name>
        <dbReference type="ChEBI" id="CHEBI:29105"/>
        <label>1</label>
    </ligand>
</feature>
<reference evidence="9 10" key="1">
    <citation type="submission" date="2013-09" db="EMBL/GenBank/DDBJ databases">
        <title>Genome sequencing of Arenimonas metalli.</title>
        <authorList>
            <person name="Chen F."/>
            <person name="Wang G."/>
        </authorList>
    </citation>
    <scope>NUCLEOTIDE SEQUENCE [LARGE SCALE GENOMIC DNA]</scope>
    <source>
        <strain evidence="9 10">CF5-1</strain>
    </source>
</reference>
<feature type="domain" description="Metallo-beta-lactamase" evidence="8">
    <location>
        <begin position="12"/>
        <end position="166"/>
    </location>
</feature>
<dbReference type="GO" id="GO:0019243">
    <property type="term" value="P:methylglyoxal catabolic process to D-lactate via S-lactoyl-glutathione"/>
    <property type="evidence" value="ECO:0007669"/>
    <property type="project" value="UniProtKB-UniRule"/>
</dbReference>
<comment type="pathway">
    <text evidence="2 7">Secondary metabolite metabolism; methylglyoxal degradation; (R)-lactate from methylglyoxal: step 2/2.</text>
</comment>
<dbReference type="InterPro" id="IPR050110">
    <property type="entry name" value="Glyoxalase_II_hydrolase"/>
</dbReference>
<evidence type="ECO:0000256" key="4">
    <source>
        <dbReference type="ARBA" id="ARBA00022723"/>
    </source>
</evidence>
<dbReference type="STRING" id="1384056.N787_07920"/>
<dbReference type="InterPro" id="IPR036866">
    <property type="entry name" value="RibonucZ/Hydroxyglut_hydro"/>
</dbReference>
<feature type="binding site" evidence="7">
    <location>
        <position position="128"/>
    </location>
    <ligand>
        <name>Zn(2+)</name>
        <dbReference type="ChEBI" id="CHEBI:29105"/>
        <label>1</label>
    </ligand>
</feature>
<comment type="subunit">
    <text evidence="7">Monomer.</text>
</comment>
<accession>A0A091B829</accession>
<feature type="binding site" evidence="7">
    <location>
        <position position="111"/>
    </location>
    <ligand>
        <name>Zn(2+)</name>
        <dbReference type="ChEBI" id="CHEBI:29105"/>
        <label>1</label>
    </ligand>
</feature>
<evidence type="ECO:0000256" key="1">
    <source>
        <dbReference type="ARBA" id="ARBA00001623"/>
    </source>
</evidence>
<gene>
    <name evidence="7" type="primary">gloB</name>
    <name evidence="9" type="ORF">N787_07920</name>
</gene>
<dbReference type="PANTHER" id="PTHR43705:SF1">
    <property type="entry name" value="HYDROXYACYLGLUTATHIONE HYDROLASE GLOB"/>
    <property type="match status" value="1"/>
</dbReference>
<dbReference type="PANTHER" id="PTHR43705">
    <property type="entry name" value="HYDROXYACYLGLUTATHIONE HYDROLASE"/>
    <property type="match status" value="1"/>
</dbReference>
<dbReference type="Proteomes" id="UP000029393">
    <property type="component" value="Unassembled WGS sequence"/>
</dbReference>
<dbReference type="Pfam" id="PF16123">
    <property type="entry name" value="HAGH_C"/>
    <property type="match status" value="1"/>
</dbReference>
<dbReference type="SMART" id="SM00849">
    <property type="entry name" value="Lactamase_B"/>
    <property type="match status" value="1"/>
</dbReference>
<keyword evidence="5 7" id="KW-0378">Hydrolase</keyword>
<dbReference type="GO" id="GO:0004416">
    <property type="term" value="F:hydroxyacylglutathione hydrolase activity"/>
    <property type="evidence" value="ECO:0007669"/>
    <property type="project" value="UniProtKB-UniRule"/>
</dbReference>
<evidence type="ECO:0000313" key="10">
    <source>
        <dbReference type="Proteomes" id="UP000029393"/>
    </source>
</evidence>
<evidence type="ECO:0000256" key="6">
    <source>
        <dbReference type="ARBA" id="ARBA00022833"/>
    </source>
</evidence>
<dbReference type="InterPro" id="IPR035680">
    <property type="entry name" value="Clx_II_MBL"/>
</dbReference>
<dbReference type="EMBL" id="AVCK01000008">
    <property type="protein sequence ID" value="KFN47672.1"/>
    <property type="molecule type" value="Genomic_DNA"/>
</dbReference>
<dbReference type="Pfam" id="PF00753">
    <property type="entry name" value="Lactamase_B"/>
    <property type="match status" value="1"/>
</dbReference>